<feature type="domain" description="Helicase ATP-binding" evidence="3">
    <location>
        <begin position="1"/>
        <end position="167"/>
    </location>
</feature>
<gene>
    <name evidence="4" type="ORF">BT63DRAFT_459823</name>
</gene>
<accession>A0A6A6U0S2</accession>
<dbReference type="OrthoDB" id="3798703at2759"/>
<evidence type="ECO:0000256" key="2">
    <source>
        <dbReference type="ARBA" id="ARBA00022840"/>
    </source>
</evidence>
<evidence type="ECO:0000256" key="1">
    <source>
        <dbReference type="ARBA" id="ARBA00022741"/>
    </source>
</evidence>
<dbReference type="InterPro" id="IPR014001">
    <property type="entry name" value="Helicase_ATP-bd"/>
</dbReference>
<dbReference type="PROSITE" id="PS51192">
    <property type="entry name" value="HELICASE_ATP_BIND_1"/>
    <property type="match status" value="1"/>
</dbReference>
<organism evidence="4 5">
    <name type="scientific">Microthyrium microscopicum</name>
    <dbReference type="NCBI Taxonomy" id="703497"/>
    <lineage>
        <taxon>Eukaryota</taxon>
        <taxon>Fungi</taxon>
        <taxon>Dikarya</taxon>
        <taxon>Ascomycota</taxon>
        <taxon>Pezizomycotina</taxon>
        <taxon>Dothideomycetes</taxon>
        <taxon>Dothideomycetes incertae sedis</taxon>
        <taxon>Microthyriales</taxon>
        <taxon>Microthyriaceae</taxon>
        <taxon>Microthyrium</taxon>
    </lineage>
</organism>
<dbReference type="InterPro" id="IPR038718">
    <property type="entry name" value="SNF2-like_sf"/>
</dbReference>
<dbReference type="InterPro" id="IPR027417">
    <property type="entry name" value="P-loop_NTPase"/>
</dbReference>
<dbReference type="Gene3D" id="3.40.50.10810">
    <property type="entry name" value="Tandem AAA-ATPase domain"/>
    <property type="match status" value="1"/>
</dbReference>
<keyword evidence="5" id="KW-1185">Reference proteome</keyword>
<keyword evidence="1" id="KW-0547">Nucleotide-binding</keyword>
<dbReference type="Proteomes" id="UP000799302">
    <property type="component" value="Unassembled WGS sequence"/>
</dbReference>
<reference evidence="4" key="1">
    <citation type="journal article" date="2020" name="Stud. Mycol.">
        <title>101 Dothideomycetes genomes: a test case for predicting lifestyles and emergence of pathogens.</title>
        <authorList>
            <person name="Haridas S."/>
            <person name="Albert R."/>
            <person name="Binder M."/>
            <person name="Bloem J."/>
            <person name="Labutti K."/>
            <person name="Salamov A."/>
            <person name="Andreopoulos B."/>
            <person name="Baker S."/>
            <person name="Barry K."/>
            <person name="Bills G."/>
            <person name="Bluhm B."/>
            <person name="Cannon C."/>
            <person name="Castanera R."/>
            <person name="Culley D."/>
            <person name="Daum C."/>
            <person name="Ezra D."/>
            <person name="Gonzalez J."/>
            <person name="Henrissat B."/>
            <person name="Kuo A."/>
            <person name="Liang C."/>
            <person name="Lipzen A."/>
            <person name="Lutzoni F."/>
            <person name="Magnuson J."/>
            <person name="Mondo S."/>
            <person name="Nolan M."/>
            <person name="Ohm R."/>
            <person name="Pangilinan J."/>
            <person name="Park H.-J."/>
            <person name="Ramirez L."/>
            <person name="Alfaro M."/>
            <person name="Sun H."/>
            <person name="Tritt A."/>
            <person name="Yoshinaga Y."/>
            <person name="Zwiers L.-H."/>
            <person name="Turgeon B."/>
            <person name="Goodwin S."/>
            <person name="Spatafora J."/>
            <person name="Crous P."/>
            <person name="Grigoriev I."/>
        </authorList>
    </citation>
    <scope>NUCLEOTIDE SEQUENCE</scope>
    <source>
        <strain evidence="4">CBS 115976</strain>
    </source>
</reference>
<dbReference type="Pfam" id="PF00176">
    <property type="entry name" value="SNF2-rel_dom"/>
    <property type="match status" value="1"/>
</dbReference>
<keyword evidence="2" id="KW-0067">ATP-binding</keyword>
<sequence>MAYLADWLAKARAGRSCFTVVLTTRTLIPQWFEESQVCFKDGEKPRVFILENAKITALELINGDWDYMLATYEFVMAQYKRKLKYEQYLKFAMTNRDPMARKAYAKVNKLPSIPPLIVDEAHNLKNWRGVKHAAVKAMFYASPEMITGTPLHNTWTDVPGLLNLLPK</sequence>
<dbReference type="GO" id="GO:0005524">
    <property type="term" value="F:ATP binding"/>
    <property type="evidence" value="ECO:0007669"/>
    <property type="project" value="InterPro"/>
</dbReference>
<evidence type="ECO:0000313" key="5">
    <source>
        <dbReference type="Proteomes" id="UP000799302"/>
    </source>
</evidence>
<dbReference type="SUPFAM" id="SSF52540">
    <property type="entry name" value="P-loop containing nucleoside triphosphate hydrolases"/>
    <property type="match status" value="1"/>
</dbReference>
<proteinExistence type="predicted"/>
<evidence type="ECO:0000259" key="3">
    <source>
        <dbReference type="PROSITE" id="PS51192"/>
    </source>
</evidence>
<evidence type="ECO:0000313" key="4">
    <source>
        <dbReference type="EMBL" id="KAF2665201.1"/>
    </source>
</evidence>
<dbReference type="InterPro" id="IPR000330">
    <property type="entry name" value="SNF2_N"/>
</dbReference>
<dbReference type="EMBL" id="MU004241">
    <property type="protein sequence ID" value="KAF2665201.1"/>
    <property type="molecule type" value="Genomic_DNA"/>
</dbReference>
<dbReference type="AlphaFoldDB" id="A0A6A6U0S2"/>
<name>A0A6A6U0S2_9PEZI</name>
<protein>
    <recommendedName>
        <fullName evidence="3">Helicase ATP-binding domain-containing protein</fullName>
    </recommendedName>
</protein>